<dbReference type="EMBL" id="CAJOBI010331482">
    <property type="protein sequence ID" value="CAF5199199.1"/>
    <property type="molecule type" value="Genomic_DNA"/>
</dbReference>
<name>A0A8S3IEH6_9BILA</name>
<dbReference type="SUPFAM" id="SSF53187">
    <property type="entry name" value="Zn-dependent exopeptidases"/>
    <property type="match status" value="1"/>
</dbReference>
<comment type="function">
    <text evidence="2">Extracellular metalloprotease that contributes to pathogenicity.</text>
</comment>
<evidence type="ECO:0000313" key="18">
    <source>
        <dbReference type="Proteomes" id="UP000676336"/>
    </source>
</evidence>
<feature type="chain" id="PRO_5035849681" description="Peptidase M14 domain-containing protein" evidence="15">
    <location>
        <begin position="22"/>
        <end position="183"/>
    </location>
</feature>
<dbReference type="Gene3D" id="3.40.630.10">
    <property type="entry name" value="Zn peptidases"/>
    <property type="match status" value="1"/>
</dbReference>
<keyword evidence="11" id="KW-0482">Metalloprotease</keyword>
<dbReference type="GO" id="GO:0005615">
    <property type="term" value="C:extracellular space"/>
    <property type="evidence" value="ECO:0007669"/>
    <property type="project" value="TreeGrafter"/>
</dbReference>
<comment type="cofactor">
    <cofactor evidence="1">
        <name>Zn(2+)</name>
        <dbReference type="ChEBI" id="CHEBI:29105"/>
    </cofactor>
</comment>
<evidence type="ECO:0000256" key="12">
    <source>
        <dbReference type="ARBA" id="ARBA00023145"/>
    </source>
</evidence>
<feature type="signal peptide" evidence="15">
    <location>
        <begin position="1"/>
        <end position="21"/>
    </location>
</feature>
<evidence type="ECO:0000256" key="11">
    <source>
        <dbReference type="ARBA" id="ARBA00023049"/>
    </source>
</evidence>
<keyword evidence="6" id="KW-0479">Metal-binding</keyword>
<evidence type="ECO:0000256" key="14">
    <source>
        <dbReference type="PROSITE-ProRule" id="PRU01379"/>
    </source>
</evidence>
<evidence type="ECO:0000256" key="2">
    <source>
        <dbReference type="ARBA" id="ARBA00003091"/>
    </source>
</evidence>
<dbReference type="InterPro" id="IPR003146">
    <property type="entry name" value="M14A_act_pep"/>
</dbReference>
<dbReference type="GO" id="GO:0004181">
    <property type="term" value="F:metallocarboxypeptidase activity"/>
    <property type="evidence" value="ECO:0007669"/>
    <property type="project" value="InterPro"/>
</dbReference>
<dbReference type="InterPro" id="IPR000834">
    <property type="entry name" value="Peptidase_M14"/>
</dbReference>
<keyword evidence="8" id="KW-0378">Hydrolase</keyword>
<dbReference type="GO" id="GO:0006508">
    <property type="term" value="P:proteolysis"/>
    <property type="evidence" value="ECO:0007669"/>
    <property type="project" value="UniProtKB-KW"/>
</dbReference>
<dbReference type="PROSITE" id="PS52035">
    <property type="entry name" value="PEPTIDASE_M14"/>
    <property type="match status" value="1"/>
</dbReference>
<dbReference type="PANTHER" id="PTHR11705">
    <property type="entry name" value="PROTEASE FAMILY M14 CARBOXYPEPTIDASE A,B"/>
    <property type="match status" value="1"/>
</dbReference>
<proteinExistence type="inferred from homology"/>
<dbReference type="Pfam" id="PF02244">
    <property type="entry name" value="Propep_M14"/>
    <property type="match status" value="1"/>
</dbReference>
<evidence type="ECO:0000313" key="17">
    <source>
        <dbReference type="EMBL" id="CAF5199199.1"/>
    </source>
</evidence>
<keyword evidence="5" id="KW-0645">Protease</keyword>
<comment type="caution">
    <text evidence="17">The sequence shown here is derived from an EMBL/GenBank/DDBJ whole genome shotgun (WGS) entry which is preliminary data.</text>
</comment>
<keyword evidence="12" id="KW-0865">Zymogen</keyword>
<keyword evidence="10" id="KW-0843">Virulence</keyword>
<evidence type="ECO:0000256" key="10">
    <source>
        <dbReference type="ARBA" id="ARBA00023026"/>
    </source>
</evidence>
<evidence type="ECO:0000256" key="7">
    <source>
        <dbReference type="ARBA" id="ARBA00022729"/>
    </source>
</evidence>
<keyword evidence="9" id="KW-0862">Zinc</keyword>
<dbReference type="Proteomes" id="UP000676336">
    <property type="component" value="Unassembled WGS sequence"/>
</dbReference>
<keyword evidence="13" id="KW-1015">Disulfide bond</keyword>
<comment type="similarity">
    <text evidence="3 14">Belongs to the peptidase M14 family.</text>
</comment>
<comment type="caution">
    <text evidence="14">Lacks conserved residue(s) required for the propagation of feature annotation.</text>
</comment>
<dbReference type="GO" id="GO:0008270">
    <property type="term" value="F:zinc ion binding"/>
    <property type="evidence" value="ECO:0007669"/>
    <property type="project" value="InterPro"/>
</dbReference>
<reference evidence="17" key="1">
    <citation type="submission" date="2021-02" db="EMBL/GenBank/DDBJ databases">
        <authorList>
            <person name="Nowell W R."/>
        </authorList>
    </citation>
    <scope>NUCLEOTIDE SEQUENCE</scope>
</reference>
<evidence type="ECO:0000256" key="6">
    <source>
        <dbReference type="ARBA" id="ARBA00022723"/>
    </source>
</evidence>
<organism evidence="17 18">
    <name type="scientific">Rotaria magnacalcarata</name>
    <dbReference type="NCBI Taxonomy" id="392030"/>
    <lineage>
        <taxon>Eukaryota</taxon>
        <taxon>Metazoa</taxon>
        <taxon>Spiralia</taxon>
        <taxon>Gnathifera</taxon>
        <taxon>Rotifera</taxon>
        <taxon>Eurotatoria</taxon>
        <taxon>Bdelloidea</taxon>
        <taxon>Philodinida</taxon>
        <taxon>Philodinidae</taxon>
        <taxon>Rotaria</taxon>
    </lineage>
</organism>
<dbReference type="Gene3D" id="3.30.70.340">
    <property type="entry name" value="Metallocarboxypeptidase-like"/>
    <property type="match status" value="1"/>
</dbReference>
<dbReference type="PANTHER" id="PTHR11705:SF143">
    <property type="entry name" value="SLL0236 PROTEIN"/>
    <property type="match status" value="1"/>
</dbReference>
<keyword evidence="7 15" id="KW-0732">Signal</keyword>
<keyword evidence="4" id="KW-0121">Carboxypeptidase</keyword>
<feature type="domain" description="Peptidase M14" evidence="16">
    <location>
        <begin position="128"/>
        <end position="183"/>
    </location>
</feature>
<evidence type="ECO:0000256" key="5">
    <source>
        <dbReference type="ARBA" id="ARBA00022670"/>
    </source>
</evidence>
<gene>
    <name evidence="17" type="ORF">SMN809_LOCUS75019</name>
</gene>
<evidence type="ECO:0000256" key="8">
    <source>
        <dbReference type="ARBA" id="ARBA00022801"/>
    </source>
</evidence>
<sequence>MLPSYFIPLFLLVTIHLNVYAFKSYSQYQLWRLDVTNNEQVAKLLDFSRVAYQQNINFWSEEFRVNNPIDVSIAPESIESFASFLLSDDIKIKYHVIMKDIGSIIERQNLIHKLIPSYENFDDFAYDKYHPIEEIYAWIDTMVQTYPSLATSFVVGTSYEKRQMKGLKISSNKTAVTVAGIPV</sequence>
<dbReference type="SUPFAM" id="SSF54897">
    <property type="entry name" value="Protease propeptides/inhibitors"/>
    <property type="match status" value="1"/>
</dbReference>
<evidence type="ECO:0000256" key="1">
    <source>
        <dbReference type="ARBA" id="ARBA00001947"/>
    </source>
</evidence>
<evidence type="ECO:0000256" key="3">
    <source>
        <dbReference type="ARBA" id="ARBA00005988"/>
    </source>
</evidence>
<dbReference type="Pfam" id="PF00246">
    <property type="entry name" value="Peptidase_M14"/>
    <property type="match status" value="1"/>
</dbReference>
<dbReference type="InterPro" id="IPR036990">
    <property type="entry name" value="M14A-like_propep"/>
</dbReference>
<feature type="non-terminal residue" evidence="17">
    <location>
        <position position="183"/>
    </location>
</feature>
<evidence type="ECO:0000256" key="9">
    <source>
        <dbReference type="ARBA" id="ARBA00022833"/>
    </source>
</evidence>
<dbReference type="AlphaFoldDB" id="A0A8S3IEH6"/>
<accession>A0A8S3IEH6</accession>
<evidence type="ECO:0000259" key="16">
    <source>
        <dbReference type="PROSITE" id="PS52035"/>
    </source>
</evidence>
<feature type="non-terminal residue" evidence="17">
    <location>
        <position position="1"/>
    </location>
</feature>
<evidence type="ECO:0000256" key="13">
    <source>
        <dbReference type="ARBA" id="ARBA00023157"/>
    </source>
</evidence>
<protein>
    <recommendedName>
        <fullName evidence="16">Peptidase M14 domain-containing protein</fullName>
    </recommendedName>
</protein>
<evidence type="ECO:0000256" key="4">
    <source>
        <dbReference type="ARBA" id="ARBA00022645"/>
    </source>
</evidence>
<evidence type="ECO:0000256" key="15">
    <source>
        <dbReference type="SAM" id="SignalP"/>
    </source>
</evidence>